<keyword evidence="2" id="KW-0812">Transmembrane</keyword>
<feature type="transmembrane region" description="Helical" evidence="2">
    <location>
        <begin position="109"/>
        <end position="125"/>
    </location>
</feature>
<dbReference type="Proteomes" id="UP000825890">
    <property type="component" value="Unassembled WGS sequence"/>
</dbReference>
<dbReference type="EMBL" id="BOLY01000003">
    <property type="protein sequence ID" value="GIZ42328.1"/>
    <property type="molecule type" value="Genomic_DNA"/>
</dbReference>
<feature type="region of interest" description="Disordered" evidence="1">
    <location>
        <begin position="195"/>
        <end position="261"/>
    </location>
</feature>
<dbReference type="GeneID" id="68291178"/>
<evidence type="ECO:0000256" key="1">
    <source>
        <dbReference type="SAM" id="MobiDB-lite"/>
    </source>
</evidence>
<sequence length="261" mass="30336">MSNSSTTSYSATEAFAQARSRIKDRLQRQSFLMMIYWGWQMNNSFIIIYTMRSLGWPNEMQAGGPGQYEWGRHYHRSVQNFIITLIEQVRSTFNKLSVPQLKGSEWTKAVLWTIWFLYIAILALVKRAKWHNDAKASYRAWEVNYHNGTRVQVWPDEDYYPSISNVLGAFIMAFPFWYSLPIMWRQLKMGTFEEDRPQMEPSDDLWPTNESGDDHPWPVHDGGSDDQSYFLVNDQWAGSQYGPDGVARESADISGVAQEES</sequence>
<reference evidence="3 4" key="1">
    <citation type="submission" date="2021-01" db="EMBL/GenBank/DDBJ databases">
        <title>Cercospora kikuchii MAFF 305040 whole genome shotgun sequence.</title>
        <authorList>
            <person name="Kashiwa T."/>
            <person name="Suzuki T."/>
        </authorList>
    </citation>
    <scope>NUCLEOTIDE SEQUENCE [LARGE SCALE GENOMIC DNA]</scope>
    <source>
        <strain evidence="3 4">MAFF 305040</strain>
    </source>
</reference>
<name>A0A9P3CPX9_9PEZI</name>
<evidence type="ECO:0000256" key="2">
    <source>
        <dbReference type="SAM" id="Phobius"/>
    </source>
</evidence>
<comment type="caution">
    <text evidence="3">The sequence shown here is derived from an EMBL/GenBank/DDBJ whole genome shotgun (WGS) entry which is preliminary data.</text>
</comment>
<feature type="transmembrane region" description="Helical" evidence="2">
    <location>
        <begin position="31"/>
        <end position="51"/>
    </location>
</feature>
<protein>
    <submittedName>
        <fullName evidence="3">Uncharacterized protein</fullName>
    </submittedName>
</protein>
<keyword evidence="2" id="KW-1133">Transmembrane helix</keyword>
<evidence type="ECO:0000313" key="4">
    <source>
        <dbReference type="Proteomes" id="UP000825890"/>
    </source>
</evidence>
<dbReference type="OrthoDB" id="3650255at2759"/>
<keyword evidence="4" id="KW-1185">Reference proteome</keyword>
<proteinExistence type="predicted"/>
<organism evidence="3 4">
    <name type="scientific">Cercospora kikuchii</name>
    <dbReference type="NCBI Taxonomy" id="84275"/>
    <lineage>
        <taxon>Eukaryota</taxon>
        <taxon>Fungi</taxon>
        <taxon>Dikarya</taxon>
        <taxon>Ascomycota</taxon>
        <taxon>Pezizomycotina</taxon>
        <taxon>Dothideomycetes</taxon>
        <taxon>Dothideomycetidae</taxon>
        <taxon>Mycosphaerellales</taxon>
        <taxon>Mycosphaerellaceae</taxon>
        <taxon>Cercospora</taxon>
    </lineage>
</organism>
<feature type="transmembrane region" description="Helical" evidence="2">
    <location>
        <begin position="159"/>
        <end position="178"/>
    </location>
</feature>
<keyword evidence="2" id="KW-0472">Membrane</keyword>
<gene>
    <name evidence="3" type="ORF">CKM354_000560300</name>
</gene>
<dbReference type="RefSeq" id="XP_044656815.1">
    <property type="nucleotide sequence ID" value="XM_044800880.1"/>
</dbReference>
<evidence type="ECO:0000313" key="3">
    <source>
        <dbReference type="EMBL" id="GIZ42328.1"/>
    </source>
</evidence>
<accession>A0A9P3CPX9</accession>
<dbReference type="AlphaFoldDB" id="A0A9P3CPX9"/>